<dbReference type="GO" id="GO:0005737">
    <property type="term" value="C:cytoplasm"/>
    <property type="evidence" value="ECO:0007669"/>
    <property type="project" value="TreeGrafter"/>
</dbReference>
<reference evidence="2" key="1">
    <citation type="journal article" date="2014" name="Front. Microbiol.">
        <title>High frequency of phylogenetically diverse reductive dehalogenase-homologous genes in deep subseafloor sedimentary metagenomes.</title>
        <authorList>
            <person name="Kawai M."/>
            <person name="Futagami T."/>
            <person name="Toyoda A."/>
            <person name="Takaki Y."/>
            <person name="Nishi S."/>
            <person name="Hori S."/>
            <person name="Arai W."/>
            <person name="Tsubouchi T."/>
            <person name="Morono Y."/>
            <person name="Uchiyama I."/>
            <person name="Ito T."/>
            <person name="Fujiyama A."/>
            <person name="Inagaki F."/>
            <person name="Takami H."/>
        </authorList>
    </citation>
    <scope>NUCLEOTIDE SEQUENCE</scope>
    <source>
        <strain evidence="2">Expedition CK06-06</strain>
    </source>
</reference>
<dbReference type="PANTHER" id="PTHR43441:SF10">
    <property type="entry name" value="ACETYLTRANSFERASE"/>
    <property type="match status" value="1"/>
</dbReference>
<dbReference type="Gene3D" id="3.40.630.30">
    <property type="match status" value="1"/>
</dbReference>
<protein>
    <recommendedName>
        <fullName evidence="1">N-acetyltransferase domain-containing protein</fullName>
    </recommendedName>
</protein>
<feature type="non-terminal residue" evidence="2">
    <location>
        <position position="177"/>
    </location>
</feature>
<dbReference type="PROSITE" id="PS51186">
    <property type="entry name" value="GNAT"/>
    <property type="match status" value="1"/>
</dbReference>
<dbReference type="InterPro" id="IPR000182">
    <property type="entry name" value="GNAT_dom"/>
</dbReference>
<dbReference type="InterPro" id="IPR051908">
    <property type="entry name" value="Ribosomal_N-acetyltransferase"/>
</dbReference>
<dbReference type="EMBL" id="BARS01039834">
    <property type="protein sequence ID" value="GAG23501.1"/>
    <property type="molecule type" value="Genomic_DNA"/>
</dbReference>
<dbReference type="Pfam" id="PF13302">
    <property type="entry name" value="Acetyltransf_3"/>
    <property type="match status" value="1"/>
</dbReference>
<sequence>MDDNVTLSDGVISLRPFQMSDTEELTEAVRESIPELKPWMTWCHDDYSETDTRNWIKSLPSGWAAGTKITFAITDIQAGKLLGGCGLNHINPTYRFANLGYWVRNSRTGEGIASRAVRLIAGFAFELVKLIRVEIVVAVGNYPSLRVAGKLGARREGVLRNRMLVGENIYDGVMHSL</sequence>
<feature type="domain" description="N-acetyltransferase" evidence="1">
    <location>
        <begin position="23"/>
        <end position="176"/>
    </location>
</feature>
<dbReference type="GO" id="GO:1990189">
    <property type="term" value="F:protein N-terminal-serine acetyltransferase activity"/>
    <property type="evidence" value="ECO:0007669"/>
    <property type="project" value="TreeGrafter"/>
</dbReference>
<comment type="caution">
    <text evidence="2">The sequence shown here is derived from an EMBL/GenBank/DDBJ whole genome shotgun (WGS) entry which is preliminary data.</text>
</comment>
<gene>
    <name evidence="2" type="ORF">S01H1_60802</name>
</gene>
<evidence type="ECO:0000259" key="1">
    <source>
        <dbReference type="PROSITE" id="PS51186"/>
    </source>
</evidence>
<dbReference type="AlphaFoldDB" id="X0XEZ1"/>
<dbReference type="PANTHER" id="PTHR43441">
    <property type="entry name" value="RIBOSOMAL-PROTEIN-SERINE ACETYLTRANSFERASE"/>
    <property type="match status" value="1"/>
</dbReference>
<dbReference type="InterPro" id="IPR016181">
    <property type="entry name" value="Acyl_CoA_acyltransferase"/>
</dbReference>
<dbReference type="SUPFAM" id="SSF55729">
    <property type="entry name" value="Acyl-CoA N-acyltransferases (Nat)"/>
    <property type="match status" value="1"/>
</dbReference>
<organism evidence="2">
    <name type="scientific">marine sediment metagenome</name>
    <dbReference type="NCBI Taxonomy" id="412755"/>
    <lineage>
        <taxon>unclassified sequences</taxon>
        <taxon>metagenomes</taxon>
        <taxon>ecological metagenomes</taxon>
    </lineage>
</organism>
<evidence type="ECO:0000313" key="2">
    <source>
        <dbReference type="EMBL" id="GAG23501.1"/>
    </source>
</evidence>
<proteinExistence type="predicted"/>
<accession>X0XEZ1</accession>
<dbReference type="GO" id="GO:0008999">
    <property type="term" value="F:protein-N-terminal-alanine acetyltransferase activity"/>
    <property type="evidence" value="ECO:0007669"/>
    <property type="project" value="TreeGrafter"/>
</dbReference>
<name>X0XEZ1_9ZZZZ</name>